<gene>
    <name evidence="2" type="ORF">psal_cds_984</name>
</gene>
<evidence type="ECO:0000313" key="2">
    <source>
        <dbReference type="EMBL" id="AGO85145.1"/>
    </source>
</evidence>
<protein>
    <recommendedName>
        <fullName evidence="1">DUF5902 domain-containing protein</fullName>
    </recommendedName>
</protein>
<accession>S4W489</accession>
<dbReference type="KEGG" id="vg:16606932"/>
<organism evidence="2 3">
    <name type="scientific">Pandoravirus salinus</name>
    <dbReference type="NCBI Taxonomy" id="1349410"/>
    <lineage>
        <taxon>Viruses</taxon>
        <taxon>Pandoravirus</taxon>
    </lineage>
</organism>
<keyword evidence="3" id="KW-1185">Reference proteome</keyword>
<evidence type="ECO:0000259" key="1">
    <source>
        <dbReference type="Pfam" id="PF19255"/>
    </source>
</evidence>
<evidence type="ECO:0000313" key="3">
    <source>
        <dbReference type="Proteomes" id="UP000204584"/>
    </source>
</evidence>
<dbReference type="RefSeq" id="YP_008438219.1">
    <property type="nucleotide sequence ID" value="NC_022098.1"/>
</dbReference>
<dbReference type="Proteomes" id="UP000204584">
    <property type="component" value="Segment"/>
</dbReference>
<name>S4W489_9VIRU</name>
<sequence length="310" mass="33673">MQTPDGNNTCGLLNLPPELLVLVASTVAPADLVHFCVANSNLLSACATETVDWRTEAPEIDIVLPPRMSMRRFLSPLDVAWYRSAANVLRRKCVLSAILSTAGSTSGFGTLLSVPPSVRLVMPGADTYAASAESRRRDPLFPSLADMEAWAREQPRLTGFVYGNRQYVGDTYGKVVGPLGPRAAINRRPPVTFAVLSVLDTDHSDIMAVAHNQAFIDWTKRKINEALTDALDRLLKPQAGDGIERINLPKGPTAIDRETPETRGTKGPLDIRAKMAVLCEGVDLWGAYPNAEIYLVKTNLVWAVGVALLL</sequence>
<reference evidence="2 3" key="1">
    <citation type="journal article" date="2013" name="Science">
        <title>Pandoraviruses: amoeba viruses with genomes up to 2.5 Mb reaching that of parasitic eukaryotes.</title>
        <authorList>
            <person name="Philippe N."/>
            <person name="Legendre M."/>
            <person name="Doutre G."/>
            <person name="Coute Y."/>
            <person name="Poirot O."/>
            <person name="Lescot M."/>
            <person name="Arslan D."/>
            <person name="Seltzer V."/>
            <person name="Bertaux L."/>
            <person name="Bruley C."/>
            <person name="Garin J."/>
            <person name="Claverie J.M."/>
            <person name="Abergel C."/>
        </authorList>
    </citation>
    <scope>NUCLEOTIDE SEQUENCE [LARGE SCALE GENOMIC DNA]</scope>
</reference>
<dbReference type="GeneID" id="16606932"/>
<dbReference type="InterPro" id="IPR045421">
    <property type="entry name" value="DUF5902"/>
</dbReference>
<feature type="domain" description="DUF5902" evidence="1">
    <location>
        <begin position="14"/>
        <end position="115"/>
    </location>
</feature>
<dbReference type="EMBL" id="KC977571">
    <property type="protein sequence ID" value="AGO85145.1"/>
    <property type="molecule type" value="Genomic_DNA"/>
</dbReference>
<proteinExistence type="predicted"/>
<dbReference type="Pfam" id="PF19255">
    <property type="entry name" value="DUF5902"/>
    <property type="match status" value="1"/>
</dbReference>